<dbReference type="InterPro" id="IPR014756">
    <property type="entry name" value="Ig_E-set"/>
</dbReference>
<organism evidence="2 3">
    <name type="scientific">Kouleothrix aurantiaca</name>
    <dbReference type="NCBI Taxonomy" id="186479"/>
    <lineage>
        <taxon>Bacteria</taxon>
        <taxon>Bacillati</taxon>
        <taxon>Chloroflexota</taxon>
        <taxon>Chloroflexia</taxon>
        <taxon>Chloroflexales</taxon>
        <taxon>Roseiflexineae</taxon>
        <taxon>Roseiflexaceae</taxon>
        <taxon>Kouleothrix</taxon>
    </lineage>
</organism>
<dbReference type="InterPro" id="IPR054409">
    <property type="entry name" value="X25_BaPul-like"/>
</dbReference>
<dbReference type="InterPro" id="IPR013783">
    <property type="entry name" value="Ig-like_fold"/>
</dbReference>
<dbReference type="AlphaFoldDB" id="A0A0P9D853"/>
<dbReference type="InterPro" id="IPR004185">
    <property type="entry name" value="Glyco_hydro_13_lg-like_dom"/>
</dbReference>
<feature type="domain" description="Amylopullulanase X25" evidence="1">
    <location>
        <begin position="138"/>
        <end position="235"/>
    </location>
</feature>
<keyword evidence="3" id="KW-1185">Reference proteome</keyword>
<reference evidence="2 3" key="1">
    <citation type="submission" date="2015-09" db="EMBL/GenBank/DDBJ databases">
        <title>Draft genome sequence of Kouleothrix aurantiaca JCM 19913.</title>
        <authorList>
            <person name="Hemp J."/>
        </authorList>
    </citation>
    <scope>NUCLEOTIDE SEQUENCE [LARGE SCALE GENOMIC DNA]</scope>
    <source>
        <strain evidence="2 3">COM-B</strain>
    </source>
</reference>
<name>A0A0P9D853_9CHLR</name>
<evidence type="ECO:0000259" key="1">
    <source>
        <dbReference type="Pfam" id="PF22058"/>
    </source>
</evidence>
<evidence type="ECO:0000313" key="2">
    <source>
        <dbReference type="EMBL" id="KPV51502.1"/>
    </source>
</evidence>
<evidence type="ECO:0000313" key="3">
    <source>
        <dbReference type="Proteomes" id="UP000050509"/>
    </source>
</evidence>
<dbReference type="EMBL" id="LJCR01000888">
    <property type="protein sequence ID" value="KPV51502.1"/>
    <property type="molecule type" value="Genomic_DNA"/>
</dbReference>
<gene>
    <name evidence="2" type="ORF">SE17_20835</name>
</gene>
<dbReference type="CDD" id="cd12962">
    <property type="entry name" value="X25_BaPul_like"/>
    <property type="match status" value="2"/>
</dbReference>
<protein>
    <submittedName>
        <fullName evidence="2">Alpha-amylase</fullName>
    </submittedName>
</protein>
<dbReference type="SUPFAM" id="SSF81296">
    <property type="entry name" value="E set domains"/>
    <property type="match status" value="1"/>
</dbReference>
<accession>A0A0P9D853</accession>
<dbReference type="CDD" id="cd02857">
    <property type="entry name" value="E_set_CDase_PDE_N"/>
    <property type="match status" value="1"/>
</dbReference>
<dbReference type="Proteomes" id="UP000050509">
    <property type="component" value="Unassembled WGS sequence"/>
</dbReference>
<dbReference type="Pfam" id="PF22058">
    <property type="entry name" value="X25_BaPul_like"/>
    <property type="match status" value="2"/>
</dbReference>
<dbReference type="GO" id="GO:0005975">
    <property type="term" value="P:carbohydrate metabolic process"/>
    <property type="evidence" value="ECO:0007669"/>
    <property type="project" value="InterPro"/>
</dbReference>
<dbReference type="GO" id="GO:0004553">
    <property type="term" value="F:hydrolase activity, hydrolyzing O-glycosyl compounds"/>
    <property type="evidence" value="ECO:0007669"/>
    <property type="project" value="InterPro"/>
</dbReference>
<sequence length="370" mass="39536">MYRSRNLGWFNLLALAGLLLGALALPIRVPVALAAGPSSVTIAGDLQSELGCSGNWQADCAATHLTTDAVDDVWQGTWTVPAGNWQYKAALNDAWTESYGLHAGSDNIALNLGASTSVKFYYDNKTHWITDNKNSVIAVVAGSFQSELGCIKDALPADWQPDCLRSWLQDVDGDGTYTFETTALPAGTYEGKVALNENWDVNYGQGGTPGGANIAFTVPVNNAKVSFSYNATSHVLTILAGHAADNNVEWDGLRHDSRDTLYRTPGGAVPAGTPVTLRFRTFHNDATSVKLRLYDLNAGAQSVVPMSIAASNVSCFQAGLESERCDFWAATLPNGTPNNYWYRFIVSDGTKTAYYADNTSALDGGLGAPS</sequence>
<proteinExistence type="predicted"/>
<feature type="domain" description="Amylopullulanase X25" evidence="1">
    <location>
        <begin position="40"/>
        <end position="129"/>
    </location>
</feature>
<dbReference type="Gene3D" id="2.60.40.10">
    <property type="entry name" value="Immunoglobulins"/>
    <property type="match status" value="3"/>
</dbReference>
<feature type="non-terminal residue" evidence="2">
    <location>
        <position position="370"/>
    </location>
</feature>
<comment type="caution">
    <text evidence="2">The sequence shown here is derived from an EMBL/GenBank/DDBJ whole genome shotgun (WGS) entry which is preliminary data.</text>
</comment>